<dbReference type="Proteomes" id="UP001163203">
    <property type="component" value="Chromosome"/>
</dbReference>
<dbReference type="Gene3D" id="3.40.50.720">
    <property type="entry name" value="NAD(P)-binding Rossmann-like Domain"/>
    <property type="match status" value="1"/>
</dbReference>
<dbReference type="PANTHER" id="PTHR48079:SF6">
    <property type="entry name" value="NAD(P)-BINDING DOMAIN-CONTAINING PROTEIN-RELATED"/>
    <property type="match status" value="1"/>
</dbReference>
<dbReference type="Pfam" id="PF01370">
    <property type="entry name" value="Epimerase"/>
    <property type="match status" value="1"/>
</dbReference>
<dbReference type="SUPFAM" id="SSF51735">
    <property type="entry name" value="NAD(P)-binding Rossmann-fold domains"/>
    <property type="match status" value="1"/>
</dbReference>
<proteinExistence type="predicted"/>
<evidence type="ECO:0000313" key="3">
    <source>
        <dbReference type="EMBL" id="WAL69250.1"/>
    </source>
</evidence>
<feature type="domain" description="NAD-dependent epimerase/dehydratase" evidence="2">
    <location>
        <begin position="3"/>
        <end position="237"/>
    </location>
</feature>
<sequence>MKIVVTGATGNVGTALLRALHGRRWTVTGVARRRPATDRPPFSSARWISCDIGTEDAVKTLTAAFTGADAVVHLAWAIHPRSGDPPMHRTNVLGTAHVLRAVAAAGVPRLVCASSVAAYAPAHRWERVREDWPRTGVPGSAYSAGKSTLEAQLDAFAAHHPETRVARIRPCGIAYGDAGAEFSGMMLGPWLPRFLIGSRWLPVPLWPGFRVQIVHAEDVATAISLILRHEAAGAFNLAAEPVLGAKELGEILGGLRLPVPLGVLTPAAWLGWRLGLTPLHPAWLVLADRVPLLDTARAREELGWSPRHDAAAALEELLAGMRQDRTVATGPLAPPRGLSLPGRPTHQSQAC</sequence>
<evidence type="ECO:0000256" key="1">
    <source>
        <dbReference type="SAM" id="MobiDB-lite"/>
    </source>
</evidence>
<accession>A0ABY7BA63</accession>
<keyword evidence="4" id="KW-1185">Reference proteome</keyword>
<feature type="region of interest" description="Disordered" evidence="1">
    <location>
        <begin position="328"/>
        <end position="351"/>
    </location>
</feature>
<dbReference type="InterPro" id="IPR051783">
    <property type="entry name" value="NAD(P)-dependent_oxidoreduct"/>
</dbReference>
<evidence type="ECO:0000259" key="2">
    <source>
        <dbReference type="Pfam" id="PF01370"/>
    </source>
</evidence>
<dbReference type="PANTHER" id="PTHR48079">
    <property type="entry name" value="PROTEIN YEEZ"/>
    <property type="match status" value="1"/>
</dbReference>
<dbReference type="InterPro" id="IPR001509">
    <property type="entry name" value="Epimerase_deHydtase"/>
</dbReference>
<gene>
    <name evidence="3" type="ORF">ORV05_16250</name>
</gene>
<dbReference type="InterPro" id="IPR036291">
    <property type="entry name" value="NAD(P)-bd_dom_sf"/>
</dbReference>
<evidence type="ECO:0000313" key="4">
    <source>
        <dbReference type="Proteomes" id="UP001163203"/>
    </source>
</evidence>
<protein>
    <submittedName>
        <fullName evidence="3">NAD-dependent epimerase/dehydratase family protein</fullName>
    </submittedName>
</protein>
<dbReference type="EMBL" id="CP113836">
    <property type="protein sequence ID" value="WAL69250.1"/>
    <property type="molecule type" value="Genomic_DNA"/>
</dbReference>
<organism evidence="3 4">
    <name type="scientific">Amycolatopsis cynarae</name>
    <dbReference type="NCBI Taxonomy" id="2995223"/>
    <lineage>
        <taxon>Bacteria</taxon>
        <taxon>Bacillati</taxon>
        <taxon>Actinomycetota</taxon>
        <taxon>Actinomycetes</taxon>
        <taxon>Pseudonocardiales</taxon>
        <taxon>Pseudonocardiaceae</taxon>
        <taxon>Amycolatopsis</taxon>
    </lineage>
</organism>
<name>A0ABY7BA63_9PSEU</name>
<dbReference type="RefSeq" id="WP_268759337.1">
    <property type="nucleotide sequence ID" value="NZ_CP113836.1"/>
</dbReference>
<reference evidence="3" key="1">
    <citation type="submission" date="2022-11" db="EMBL/GenBank/DDBJ databases">
        <authorList>
            <person name="Mo P."/>
        </authorList>
    </citation>
    <scope>NUCLEOTIDE SEQUENCE</scope>
    <source>
        <strain evidence="3">HUAS 11-8</strain>
    </source>
</reference>